<evidence type="ECO:0000313" key="2">
    <source>
        <dbReference type="Proteomes" id="UP000305398"/>
    </source>
</evidence>
<proteinExistence type="predicted"/>
<gene>
    <name evidence="1" type="ORF">FHG12_08685</name>
</gene>
<dbReference type="SUPFAM" id="SSF51126">
    <property type="entry name" value="Pectin lyase-like"/>
    <property type="match status" value="1"/>
</dbReference>
<dbReference type="PROSITE" id="PS51257">
    <property type="entry name" value="PROKAR_LIPOPROTEIN"/>
    <property type="match status" value="1"/>
</dbReference>
<dbReference type="EMBL" id="CP040896">
    <property type="protein sequence ID" value="QDA60179.1"/>
    <property type="molecule type" value="Genomic_DNA"/>
</dbReference>
<accession>A0A5B7ZZ91</accession>
<evidence type="ECO:0008006" key="3">
    <source>
        <dbReference type="Google" id="ProtNLM"/>
    </source>
</evidence>
<protein>
    <recommendedName>
        <fullName evidence="3">Right-handed parallel beta-helix repeat-containing protein</fullName>
    </recommendedName>
</protein>
<dbReference type="RefSeq" id="WP_139515357.1">
    <property type="nucleotide sequence ID" value="NZ_CP040896.1"/>
</dbReference>
<dbReference type="KEGG" id="hyj:FHG12_08685"/>
<name>A0A5B7ZZ91_9BACT</name>
<dbReference type="AlphaFoldDB" id="A0A5B7ZZ91"/>
<dbReference type="Proteomes" id="UP000305398">
    <property type="component" value="Chromosome"/>
</dbReference>
<organism evidence="1 2">
    <name type="scientific">Hymenobacter jejuensis</name>
    <dbReference type="NCBI Taxonomy" id="2502781"/>
    <lineage>
        <taxon>Bacteria</taxon>
        <taxon>Pseudomonadati</taxon>
        <taxon>Bacteroidota</taxon>
        <taxon>Cytophagia</taxon>
        <taxon>Cytophagales</taxon>
        <taxon>Hymenobacteraceae</taxon>
        <taxon>Hymenobacter</taxon>
    </lineage>
</organism>
<evidence type="ECO:0000313" key="1">
    <source>
        <dbReference type="EMBL" id="QDA60179.1"/>
    </source>
</evidence>
<dbReference type="InterPro" id="IPR011050">
    <property type="entry name" value="Pectin_lyase_fold/virulence"/>
</dbReference>
<dbReference type="OrthoDB" id="1111178at2"/>
<reference evidence="1 2" key="1">
    <citation type="submission" date="2019-06" db="EMBL/GenBank/DDBJ databases">
        <authorList>
            <person name="Srinivasan S."/>
        </authorList>
    </citation>
    <scope>NUCLEOTIDE SEQUENCE [LARGE SCALE GENOMIC DNA]</scope>
    <source>
        <strain evidence="1 2">17J68-5</strain>
    </source>
</reference>
<sequence>MNPMRLLLPVLSIFLCISSLLVGCEPKEDVITTSASAKLEFSSDTVKFDTVFVQKGTVTKRLWVYNRNARAVKVEQISLGTPANSPYTLTLNGEAGVGASNVEIRGKDSVLVLVRAAIDPTAGDGKPFLIEDQVRFRTNGNEQSVRLIAYGQNAYFHDGETLPCDAVWRNDKPHVIYNSVLVGPNCTLTIEPGTRVYSHANSAIVVQGRLLVNANFNPGTATVKATDRNIVRFAADRLEPFYNEIPGQWRGIQFDASSHDNVVRYAEIKNASFGLLVYNPQNLQPRPRVTVENTVIKNISGAALTFASGGQNFTGGGILSFSGDFSLTNCLITNCGEYAVLSIGSGLFGMNFCTVANFTPSFKRDSPSMAFTDDFATPQAARQPTVVDIRNSIVWGNTFANGLLLKDELLFKFKPGNIQRNLVNNLIRTDLYKEYQLPNQSNNESNYPKFKRPAGVGYSDKFDYQLDTLSPASNKRYATPFVSRDLLNVARDPSSPDLGAYERLNP</sequence>
<keyword evidence="2" id="KW-1185">Reference proteome</keyword>